<evidence type="ECO:0000313" key="1">
    <source>
        <dbReference type="EMBL" id="MFD2098026.1"/>
    </source>
</evidence>
<dbReference type="Pfam" id="PF09839">
    <property type="entry name" value="DUF2066"/>
    <property type="match status" value="1"/>
</dbReference>
<protein>
    <submittedName>
        <fullName evidence="1">DUF2066 domain-containing protein</fullName>
    </submittedName>
</protein>
<comment type="caution">
    <text evidence="1">The sequence shown here is derived from an EMBL/GenBank/DDBJ whole genome shotgun (WGS) entry which is preliminary data.</text>
</comment>
<organism evidence="1 2">
    <name type="scientific">Corallincola platygyrae</name>
    <dbReference type="NCBI Taxonomy" id="1193278"/>
    <lineage>
        <taxon>Bacteria</taxon>
        <taxon>Pseudomonadati</taxon>
        <taxon>Pseudomonadota</taxon>
        <taxon>Gammaproteobacteria</taxon>
        <taxon>Alteromonadales</taxon>
        <taxon>Psychromonadaceae</taxon>
        <taxon>Corallincola</taxon>
    </lineage>
</organism>
<dbReference type="EMBL" id="JBHUHT010000031">
    <property type="protein sequence ID" value="MFD2098026.1"/>
    <property type="molecule type" value="Genomic_DNA"/>
</dbReference>
<reference evidence="2" key="1">
    <citation type="journal article" date="2019" name="Int. J. Syst. Evol. Microbiol.">
        <title>The Global Catalogue of Microorganisms (GCM) 10K type strain sequencing project: providing services to taxonomists for standard genome sequencing and annotation.</title>
        <authorList>
            <consortium name="The Broad Institute Genomics Platform"/>
            <consortium name="The Broad Institute Genome Sequencing Center for Infectious Disease"/>
            <person name="Wu L."/>
            <person name="Ma J."/>
        </authorList>
    </citation>
    <scope>NUCLEOTIDE SEQUENCE [LARGE SCALE GENOMIC DNA]</scope>
    <source>
        <strain evidence="2">CGMCC 1.10992</strain>
    </source>
</reference>
<gene>
    <name evidence="1" type="ORF">ACFSJ3_18780</name>
</gene>
<dbReference type="RefSeq" id="WP_345342295.1">
    <property type="nucleotide sequence ID" value="NZ_BAABLI010000034.1"/>
</dbReference>
<dbReference type="Proteomes" id="UP001597380">
    <property type="component" value="Unassembled WGS sequence"/>
</dbReference>
<dbReference type="InterPro" id="IPR018642">
    <property type="entry name" value="DUF2066"/>
</dbReference>
<name>A0ABW4XR26_9GAMM</name>
<proteinExistence type="predicted"/>
<evidence type="ECO:0000313" key="2">
    <source>
        <dbReference type="Proteomes" id="UP001597380"/>
    </source>
</evidence>
<sequence length="333" mass="36601">MFSALAVEVSHLYRVDVPVQEKSNAQMQASQKTAFEQVLVRVGGTDAVLDNPLVKSQLVKAQDYMLQFGYQELEQTVMRAEFDAERVNRLLRQANEGVWGNRRPLVMVWLVEEEGGNRTIINDSASSDLPALIKHTSDVRGLPTLLPLMDLDDAMQVSVSDVWGRFQSPLAQASSRYAADAMVVAKLFQAGESWVLDWQLLTLPDMQTLDGFGTGQVSGTKEEVMPAMVNQLADQFAGIYAVKGGSLASDSLTITVVNVEQPDVYVEVMKQLASLTQVSSVELVRLNGTRAEFRLGLLGDVASVLAAIELDEHLVPVAAEEITEESRDYAWLP</sequence>
<keyword evidence="2" id="KW-1185">Reference proteome</keyword>
<accession>A0ABW4XR26</accession>